<proteinExistence type="predicted"/>
<reference evidence="1" key="1">
    <citation type="submission" date="2023-06" db="EMBL/GenBank/DDBJ databases">
        <authorList>
            <person name="Noh H."/>
        </authorList>
    </citation>
    <scope>NUCLEOTIDE SEQUENCE</scope>
    <source>
        <strain evidence="1">DUCC20226</strain>
    </source>
</reference>
<gene>
    <name evidence="1" type="ORF">N8I77_013456</name>
</gene>
<protein>
    <submittedName>
        <fullName evidence="1">Uncharacterized protein</fullName>
    </submittedName>
</protein>
<dbReference type="PANTHER" id="PTHR47784:SF5">
    <property type="entry name" value="STEROL UPTAKE CONTROL PROTEIN 2"/>
    <property type="match status" value="1"/>
</dbReference>
<dbReference type="EMBL" id="JAUJFL010000011">
    <property type="protein sequence ID" value="KAK2596574.1"/>
    <property type="molecule type" value="Genomic_DNA"/>
</dbReference>
<dbReference type="PANTHER" id="PTHR47784">
    <property type="entry name" value="STEROL UPTAKE CONTROL PROTEIN 2"/>
    <property type="match status" value="1"/>
</dbReference>
<sequence>MRDLELMHHYCVSTSISMAQREDLRYIWRVVFPQEGYRHPFVMHGLLALAALHKSYLFPAKRQEYLTLGASHHTLGLEPFRAHLSNIGDDNWRAMLCFASIVIVHVCSLAARSENGCIAAPITSTWEFFSVVRGIRTTLEEFTPRLVRTSLAPLVSAILGPEGGDPSWECEHALEHSPLPPDTFSVLSSLRSFYENEAVLPHQEDYVKAASLLETTSRQIANHGPDIEIGCVILWAYMIPQSVVQDIRQYRHHALLLLAYFSVFLATTDRRYWFLQGWSKQLFDEVERRLRTTQRFQEWLEWPRKNTR</sequence>
<keyword evidence="2" id="KW-1185">Reference proteome</keyword>
<evidence type="ECO:0000313" key="1">
    <source>
        <dbReference type="EMBL" id="KAK2596574.1"/>
    </source>
</evidence>
<evidence type="ECO:0000313" key="2">
    <source>
        <dbReference type="Proteomes" id="UP001265746"/>
    </source>
</evidence>
<accession>A0AAD9S4B5</accession>
<comment type="caution">
    <text evidence="1">The sequence shown here is derived from an EMBL/GenBank/DDBJ whole genome shotgun (WGS) entry which is preliminary data.</text>
</comment>
<dbReference type="GO" id="GO:0001228">
    <property type="term" value="F:DNA-binding transcription activator activity, RNA polymerase II-specific"/>
    <property type="evidence" value="ECO:0007669"/>
    <property type="project" value="TreeGrafter"/>
</dbReference>
<name>A0AAD9S4B5_PHOAM</name>
<dbReference type="InterPro" id="IPR053157">
    <property type="entry name" value="Sterol_Uptake_Regulator"/>
</dbReference>
<organism evidence="1 2">
    <name type="scientific">Phomopsis amygdali</name>
    <name type="common">Fusicoccum amygdali</name>
    <dbReference type="NCBI Taxonomy" id="1214568"/>
    <lineage>
        <taxon>Eukaryota</taxon>
        <taxon>Fungi</taxon>
        <taxon>Dikarya</taxon>
        <taxon>Ascomycota</taxon>
        <taxon>Pezizomycotina</taxon>
        <taxon>Sordariomycetes</taxon>
        <taxon>Sordariomycetidae</taxon>
        <taxon>Diaporthales</taxon>
        <taxon>Diaporthaceae</taxon>
        <taxon>Diaporthe</taxon>
    </lineage>
</organism>
<dbReference type="Proteomes" id="UP001265746">
    <property type="component" value="Unassembled WGS sequence"/>
</dbReference>
<dbReference type="AlphaFoldDB" id="A0AAD9S4B5"/>